<keyword evidence="2" id="KW-1133">Transmembrane helix</keyword>
<evidence type="ECO:0000313" key="6">
    <source>
        <dbReference type="Proteomes" id="UP001497497"/>
    </source>
</evidence>
<comment type="caution">
    <text evidence="5">The sequence shown here is derived from an EMBL/GenBank/DDBJ whole genome shotgun (WGS) entry which is preliminary data.</text>
</comment>
<feature type="transmembrane region" description="Helical" evidence="2">
    <location>
        <begin position="610"/>
        <end position="634"/>
    </location>
</feature>
<dbReference type="PANTHER" id="PTHR36902">
    <property type="entry name" value="ENRICHED IN SURFACE-LABELED PROTEOME PROTEIN 9"/>
    <property type="match status" value="1"/>
</dbReference>
<dbReference type="AlphaFoldDB" id="A0AAV2GZ79"/>
<keyword evidence="2" id="KW-0812">Transmembrane</keyword>
<dbReference type="Proteomes" id="UP001497497">
    <property type="component" value="Unassembled WGS sequence"/>
</dbReference>
<evidence type="ECO:0000313" key="5">
    <source>
        <dbReference type="EMBL" id="CAL1526710.1"/>
    </source>
</evidence>
<dbReference type="Pfam" id="PF25898">
    <property type="entry name" value="LolA_2nd_metazoa"/>
    <property type="match status" value="2"/>
</dbReference>
<feature type="chain" id="PRO_5043875473" description="LolA-like domain-containing protein" evidence="3">
    <location>
        <begin position="19"/>
        <end position="635"/>
    </location>
</feature>
<proteinExistence type="predicted"/>
<feature type="domain" description="LolA-like" evidence="4">
    <location>
        <begin position="39"/>
        <end position="235"/>
    </location>
</feature>
<evidence type="ECO:0000256" key="3">
    <source>
        <dbReference type="SAM" id="SignalP"/>
    </source>
</evidence>
<evidence type="ECO:0000256" key="1">
    <source>
        <dbReference type="SAM" id="MobiDB-lite"/>
    </source>
</evidence>
<feature type="compositionally biased region" description="Low complexity" evidence="1">
    <location>
        <begin position="590"/>
        <end position="604"/>
    </location>
</feature>
<evidence type="ECO:0000256" key="2">
    <source>
        <dbReference type="SAM" id="Phobius"/>
    </source>
</evidence>
<protein>
    <recommendedName>
        <fullName evidence="4">LolA-like domain-containing protein</fullName>
    </recommendedName>
</protein>
<feature type="signal peptide" evidence="3">
    <location>
        <begin position="1"/>
        <end position="18"/>
    </location>
</feature>
<sequence length="635" mass="69876">MKFTILPLLSLVVCLVDSQAPTPTPACKEYNSASADPGPLKMSSDFSVDIETVSVETGRVTNMLMYYSTNQNMIRLNMFQNGQKSDMYFYFDDNEILAFDYSTGGRGSCKVLPNLNTQPDTFIVGGSKTGGKIEVPLAVLHFTGQSGFGGSIIEVGQGFGAARGMETKVYNSCQKWTFGTQSAIFNVTHHFSSKAWSRPSSGTVPILIEVQGSATLHGNTVPIHHYYNYFNYKESVEPFSFETPSGIVCQGRAVDRPFPSAPSHIKFSGENIDHRDGTVRYVEEIFDSDKNLVVMRTQAPQDMGTSGGMNHFTYIRDYVTGLSYKIDNQMQFCTTVNITDDTPLPFDFVTTSGKVQQLSPAQFFYNSGTKYDYIGQRIARGITADVWVTKTTFITDPTTEVVIEWYFAKEDTASWNDGSKYFTDGKYRIPLRFRAWSGTSTDSIDMNIYHVDYTNIMYGVLDIRPCYPDKQSNYFQLVVDGAKESVMNTNLEMFKWSTVKLIADAAKVRDIRIVDLQVYYDQNDAIIEFELLDAPPYAGDISGTPPPTVTLQQATLNLQTAVNGGSFYVNVFNSTTNSISQPLPVRKSKSVSSNNQGGSSSSDDGYSAGAMAGLGIAMVIVGGGGGGAGAYFLLK</sequence>
<dbReference type="PANTHER" id="PTHR36902:SF1">
    <property type="entry name" value="ENRICHED IN SURFACE-LABELED PROTEOME PROTEIN 9"/>
    <property type="match status" value="1"/>
</dbReference>
<dbReference type="EMBL" id="CAXITT010000008">
    <property type="protein sequence ID" value="CAL1526710.1"/>
    <property type="molecule type" value="Genomic_DNA"/>
</dbReference>
<feature type="domain" description="LolA-like" evidence="4">
    <location>
        <begin position="244"/>
        <end position="467"/>
    </location>
</feature>
<keyword evidence="6" id="KW-1185">Reference proteome</keyword>
<keyword evidence="2" id="KW-0472">Membrane</keyword>
<organism evidence="5 6">
    <name type="scientific">Lymnaea stagnalis</name>
    <name type="common">Great pond snail</name>
    <name type="synonym">Helix stagnalis</name>
    <dbReference type="NCBI Taxonomy" id="6523"/>
    <lineage>
        <taxon>Eukaryota</taxon>
        <taxon>Metazoa</taxon>
        <taxon>Spiralia</taxon>
        <taxon>Lophotrochozoa</taxon>
        <taxon>Mollusca</taxon>
        <taxon>Gastropoda</taxon>
        <taxon>Heterobranchia</taxon>
        <taxon>Euthyneura</taxon>
        <taxon>Panpulmonata</taxon>
        <taxon>Hygrophila</taxon>
        <taxon>Lymnaeoidea</taxon>
        <taxon>Lymnaeidae</taxon>
        <taxon>Lymnaea</taxon>
    </lineage>
</organism>
<name>A0AAV2GZ79_LYMST</name>
<keyword evidence="3" id="KW-0732">Signal</keyword>
<evidence type="ECO:0000259" key="4">
    <source>
        <dbReference type="Pfam" id="PF25898"/>
    </source>
</evidence>
<reference evidence="5 6" key="1">
    <citation type="submission" date="2024-04" db="EMBL/GenBank/DDBJ databases">
        <authorList>
            <consortium name="Genoscope - CEA"/>
            <person name="William W."/>
        </authorList>
    </citation>
    <scope>NUCLEOTIDE SEQUENCE [LARGE SCALE GENOMIC DNA]</scope>
</reference>
<dbReference type="InterPro" id="IPR058831">
    <property type="entry name" value="LolA-like_dom_2nd"/>
</dbReference>
<gene>
    <name evidence="5" type="ORF">GSLYS_00000887001</name>
</gene>
<feature type="region of interest" description="Disordered" evidence="1">
    <location>
        <begin position="581"/>
        <end position="604"/>
    </location>
</feature>
<accession>A0AAV2GZ79</accession>